<dbReference type="SUPFAM" id="SSF53335">
    <property type="entry name" value="S-adenosyl-L-methionine-dependent methyltransferases"/>
    <property type="match status" value="1"/>
</dbReference>
<name>A0A1N6GK39_9BACT</name>
<dbReference type="EMBL" id="FSRC01000002">
    <property type="protein sequence ID" value="SIO07928.1"/>
    <property type="molecule type" value="Genomic_DNA"/>
</dbReference>
<dbReference type="AlphaFoldDB" id="A0A1N6GK39"/>
<evidence type="ECO:0000313" key="1">
    <source>
        <dbReference type="EMBL" id="SIO07928.1"/>
    </source>
</evidence>
<dbReference type="Gene3D" id="3.40.50.150">
    <property type="entry name" value="Vaccinia Virus protein VP39"/>
    <property type="match status" value="1"/>
</dbReference>
<dbReference type="CDD" id="cd02440">
    <property type="entry name" value="AdoMet_MTases"/>
    <property type="match status" value="1"/>
</dbReference>
<dbReference type="GO" id="GO:0032259">
    <property type="term" value="P:methylation"/>
    <property type="evidence" value="ECO:0007669"/>
    <property type="project" value="UniProtKB-KW"/>
</dbReference>
<reference evidence="2" key="1">
    <citation type="submission" date="2016-11" db="EMBL/GenBank/DDBJ databases">
        <authorList>
            <person name="Varghese N."/>
            <person name="Submissions S."/>
        </authorList>
    </citation>
    <scope>NUCLEOTIDE SEQUENCE [LARGE SCALE GENOMIC DNA]</scope>
    <source>
        <strain evidence="2">DSM 15292</strain>
    </source>
</reference>
<protein>
    <submittedName>
        <fullName evidence="1">Methyltransferase domain-containing protein</fullName>
    </submittedName>
</protein>
<dbReference type="InterPro" id="IPR029063">
    <property type="entry name" value="SAM-dependent_MTases_sf"/>
</dbReference>
<dbReference type="GO" id="GO:0008168">
    <property type="term" value="F:methyltransferase activity"/>
    <property type="evidence" value="ECO:0007669"/>
    <property type="project" value="UniProtKB-KW"/>
</dbReference>
<dbReference type="OrthoDB" id="9791837at2"/>
<dbReference type="Pfam" id="PF13489">
    <property type="entry name" value="Methyltransf_23"/>
    <property type="match status" value="1"/>
</dbReference>
<organism evidence="1 2">
    <name type="scientific">Algoriphagus halophilus</name>
    <dbReference type="NCBI Taxonomy" id="226505"/>
    <lineage>
        <taxon>Bacteria</taxon>
        <taxon>Pseudomonadati</taxon>
        <taxon>Bacteroidota</taxon>
        <taxon>Cytophagia</taxon>
        <taxon>Cytophagales</taxon>
        <taxon>Cyclobacteriaceae</taxon>
        <taxon>Algoriphagus</taxon>
    </lineage>
</organism>
<keyword evidence="1" id="KW-0808">Transferase</keyword>
<dbReference type="STRING" id="226505.SAMN05444394_3317"/>
<proteinExistence type="predicted"/>
<dbReference type="PANTHER" id="PTHR43861">
    <property type="entry name" value="TRANS-ACONITATE 2-METHYLTRANSFERASE-RELATED"/>
    <property type="match status" value="1"/>
</dbReference>
<evidence type="ECO:0000313" key="2">
    <source>
        <dbReference type="Proteomes" id="UP000185221"/>
    </source>
</evidence>
<keyword evidence="2" id="KW-1185">Reference proteome</keyword>
<dbReference type="Proteomes" id="UP000185221">
    <property type="component" value="Unassembled WGS sequence"/>
</dbReference>
<gene>
    <name evidence="1" type="ORF">SAMN05444394_3317</name>
</gene>
<accession>A0A1N6GK39</accession>
<keyword evidence="1" id="KW-0489">Methyltransferase</keyword>
<dbReference type="RefSeq" id="WP_074226063.1">
    <property type="nucleotide sequence ID" value="NZ_FSRC01000002.1"/>
</dbReference>
<sequence>MEKCKFCGSSEQLEFNAKEQMFGIGEAFVYKECKSCGSLQLATVPSDMSPYYSGGYYSFQELVPSSSLKNLFKTLRLKAFFLIGRKEFEPTYGYWLKKLKPKFSDRIADIGCGNGQLLYELFASGYQDLHGFDPFMSQEKVISPNLTLWKKTIEESEMQFDLIMMHHSFEHMSDPLEILNSCFEKLQSGGKLLIRTPVSDAQVWKEERAFWVQLDAPRHLIIPSIKGFELVSKKVGFELKEVEFDSTDFQFWGTELYKRGLPLDPELVSNEFSKEEFEEYQKKALYYNQEGLGDQVCFYLTKP</sequence>